<accession>A0A426X971</accession>
<proteinExistence type="predicted"/>
<protein>
    <submittedName>
        <fullName evidence="2">Uncharacterized protein</fullName>
    </submittedName>
</protein>
<name>A0A426X971_ENSVE</name>
<dbReference type="EMBL" id="AMZH03024163">
    <property type="protein sequence ID" value="RRT36026.1"/>
    <property type="molecule type" value="Genomic_DNA"/>
</dbReference>
<feature type="compositionally biased region" description="Basic and acidic residues" evidence="1">
    <location>
        <begin position="96"/>
        <end position="106"/>
    </location>
</feature>
<evidence type="ECO:0000256" key="1">
    <source>
        <dbReference type="SAM" id="MobiDB-lite"/>
    </source>
</evidence>
<evidence type="ECO:0000313" key="3">
    <source>
        <dbReference type="Proteomes" id="UP000287651"/>
    </source>
</evidence>
<dbReference type="AlphaFoldDB" id="A0A426X971"/>
<gene>
    <name evidence="2" type="ORF">B296_00031329</name>
</gene>
<dbReference type="Proteomes" id="UP000287651">
    <property type="component" value="Unassembled WGS sequence"/>
</dbReference>
<sequence length="149" mass="15975">MATPHGGSVGTGARREGMARHPALMACAVAIGLARHPYGAISDADVAADPIFNRVAMSPPWMSAWLSTWHGPKSKGATTIHTYGGDFLHAYPGRTIEPRGMKDKGSSRPAMPRPTAPSTAIQAPALKKLTRDELRERSAKGLCWNYDEP</sequence>
<comment type="caution">
    <text evidence="2">The sequence shown here is derived from an EMBL/GenBank/DDBJ whole genome shotgun (WGS) entry which is preliminary data.</text>
</comment>
<organism evidence="2 3">
    <name type="scientific">Ensete ventricosum</name>
    <name type="common">Abyssinian banana</name>
    <name type="synonym">Musa ensete</name>
    <dbReference type="NCBI Taxonomy" id="4639"/>
    <lineage>
        <taxon>Eukaryota</taxon>
        <taxon>Viridiplantae</taxon>
        <taxon>Streptophyta</taxon>
        <taxon>Embryophyta</taxon>
        <taxon>Tracheophyta</taxon>
        <taxon>Spermatophyta</taxon>
        <taxon>Magnoliopsida</taxon>
        <taxon>Liliopsida</taxon>
        <taxon>Zingiberales</taxon>
        <taxon>Musaceae</taxon>
        <taxon>Ensete</taxon>
    </lineage>
</organism>
<reference evidence="2 3" key="1">
    <citation type="journal article" date="2014" name="Agronomy (Basel)">
        <title>A Draft Genome Sequence for Ensete ventricosum, the Drought-Tolerant Tree Against Hunger.</title>
        <authorList>
            <person name="Harrison J."/>
            <person name="Moore K.A."/>
            <person name="Paszkiewicz K."/>
            <person name="Jones T."/>
            <person name="Grant M."/>
            <person name="Ambacheew D."/>
            <person name="Muzemil S."/>
            <person name="Studholme D.J."/>
        </authorList>
    </citation>
    <scope>NUCLEOTIDE SEQUENCE [LARGE SCALE GENOMIC DNA]</scope>
</reference>
<evidence type="ECO:0000313" key="2">
    <source>
        <dbReference type="EMBL" id="RRT36026.1"/>
    </source>
</evidence>
<feature type="region of interest" description="Disordered" evidence="1">
    <location>
        <begin position="94"/>
        <end position="132"/>
    </location>
</feature>